<gene>
    <name evidence="1" type="ORF">ACK4CP_09675</name>
</gene>
<comment type="caution">
    <text evidence="1">The sequence shown here is derived from an EMBL/GenBank/DDBJ whole genome shotgun (WGS) entry which is preliminary data.</text>
</comment>
<keyword evidence="2" id="KW-1185">Reference proteome</keyword>
<accession>A0ABW9LRM9</accession>
<dbReference type="Proteomes" id="UP001635817">
    <property type="component" value="Unassembled WGS sequence"/>
</dbReference>
<sequence length="90" mass="9731">MTPPNAEVAAVLREVKVPENMAISKQLVDHLLSNAENGVSDGDSLANIDKVLSLMALSQVEVINVFGQQEAKVRKLTDAMKNFGKPRKDG</sequence>
<proteinExistence type="predicted"/>
<name>A0ABW9LRM9_9MYCO</name>
<evidence type="ECO:0000313" key="1">
    <source>
        <dbReference type="EMBL" id="MFN6550660.1"/>
    </source>
</evidence>
<evidence type="ECO:0000313" key="2">
    <source>
        <dbReference type="Proteomes" id="UP001635817"/>
    </source>
</evidence>
<reference evidence="1 2" key="1">
    <citation type="submission" date="2024-12" db="EMBL/GenBank/DDBJ databases">
        <title>The coexistence of Mycolicibacterium septicum and Mycolicibacterium nivoides in clinical samples.</title>
        <authorList>
            <person name="Wang C."/>
            <person name="Feng Y."/>
            <person name="Zong Z."/>
        </authorList>
    </citation>
    <scope>NUCLEOTIDE SEQUENCE [LARGE SCALE GENOMIC DNA]</scope>
    <source>
        <strain evidence="1 2">120310</strain>
    </source>
</reference>
<dbReference type="RefSeq" id="WP_409549446.1">
    <property type="nucleotide sequence ID" value="NZ_JBKBDE010000002.1"/>
</dbReference>
<protein>
    <submittedName>
        <fullName evidence="1">Uncharacterized protein</fullName>
    </submittedName>
</protein>
<dbReference type="EMBL" id="JBKBDE010000002">
    <property type="protein sequence ID" value="MFN6550660.1"/>
    <property type="molecule type" value="Genomic_DNA"/>
</dbReference>
<organism evidence="1 2">
    <name type="scientific">Mycolicibacterium septicum</name>
    <dbReference type="NCBI Taxonomy" id="98668"/>
    <lineage>
        <taxon>Bacteria</taxon>
        <taxon>Bacillati</taxon>
        <taxon>Actinomycetota</taxon>
        <taxon>Actinomycetes</taxon>
        <taxon>Mycobacteriales</taxon>
        <taxon>Mycobacteriaceae</taxon>
        <taxon>Mycolicibacterium</taxon>
    </lineage>
</organism>